<dbReference type="Proteomes" id="UP000683360">
    <property type="component" value="Unassembled WGS sequence"/>
</dbReference>
<dbReference type="OrthoDB" id="6090387at2759"/>
<evidence type="ECO:0000313" key="1">
    <source>
        <dbReference type="EMBL" id="CAG2197706.1"/>
    </source>
</evidence>
<dbReference type="CDD" id="cd00117">
    <property type="entry name" value="TFP"/>
    <property type="match status" value="1"/>
</dbReference>
<sequence length="232" mass="25883">MYCVVCFNARNPALCKATTVCSLKSKDQLCGGRKYLNNRGQIRYELGCVPAQICKKTVITNFSLFNNAKPDDLDQIKCCDSDLCNHRHTLKTDVTTRIHVSNPAKINKPTLSPVFSSKASAITRPTYDSLMKYSQLLSKSGKSTNLEKFKLTSKAVFETTDQRLSEITLKTTVVPFTRTISKTTAELITKLISNTKVVTSNKMIHKTTVVPISSTGWLRVPVHNTKWIHIPG</sequence>
<dbReference type="EMBL" id="CAJPWZ010000654">
    <property type="protein sequence ID" value="CAG2197706.1"/>
    <property type="molecule type" value="Genomic_DNA"/>
</dbReference>
<reference evidence="1" key="1">
    <citation type="submission" date="2021-03" db="EMBL/GenBank/DDBJ databases">
        <authorList>
            <person name="Bekaert M."/>
        </authorList>
    </citation>
    <scope>NUCLEOTIDE SEQUENCE</scope>
</reference>
<evidence type="ECO:0000313" key="2">
    <source>
        <dbReference type="Proteomes" id="UP000683360"/>
    </source>
</evidence>
<evidence type="ECO:0008006" key="3">
    <source>
        <dbReference type="Google" id="ProtNLM"/>
    </source>
</evidence>
<proteinExistence type="predicted"/>
<dbReference type="AlphaFoldDB" id="A0A8S3QMB6"/>
<protein>
    <recommendedName>
        <fullName evidence="3">Activin types I and II receptor domain-containing protein</fullName>
    </recommendedName>
</protein>
<organism evidence="1 2">
    <name type="scientific">Mytilus edulis</name>
    <name type="common">Blue mussel</name>
    <dbReference type="NCBI Taxonomy" id="6550"/>
    <lineage>
        <taxon>Eukaryota</taxon>
        <taxon>Metazoa</taxon>
        <taxon>Spiralia</taxon>
        <taxon>Lophotrochozoa</taxon>
        <taxon>Mollusca</taxon>
        <taxon>Bivalvia</taxon>
        <taxon>Autobranchia</taxon>
        <taxon>Pteriomorphia</taxon>
        <taxon>Mytilida</taxon>
        <taxon>Mytiloidea</taxon>
        <taxon>Mytilidae</taxon>
        <taxon>Mytilinae</taxon>
        <taxon>Mytilus</taxon>
    </lineage>
</organism>
<keyword evidence="2" id="KW-1185">Reference proteome</keyword>
<accession>A0A8S3QMB6</accession>
<gene>
    <name evidence="1" type="ORF">MEDL_12525</name>
</gene>
<comment type="caution">
    <text evidence="1">The sequence shown here is derived from an EMBL/GenBank/DDBJ whole genome shotgun (WGS) entry which is preliminary data.</text>
</comment>
<name>A0A8S3QMB6_MYTED</name>